<name>Q4THQ5_TETNG</name>
<comment type="caution">
    <text evidence="1">The sequence shown here is derived from an EMBL/GenBank/DDBJ whole genome shotgun (WGS) entry which is preliminary data.</text>
</comment>
<organism evidence="1">
    <name type="scientific">Tetraodon nigroviridis</name>
    <name type="common">Spotted green pufferfish</name>
    <name type="synonym">Chelonodon nigroviridis</name>
    <dbReference type="NCBI Taxonomy" id="99883"/>
    <lineage>
        <taxon>Eukaryota</taxon>
        <taxon>Metazoa</taxon>
        <taxon>Chordata</taxon>
        <taxon>Craniata</taxon>
        <taxon>Vertebrata</taxon>
        <taxon>Euteleostomi</taxon>
        <taxon>Actinopterygii</taxon>
        <taxon>Neopterygii</taxon>
        <taxon>Teleostei</taxon>
        <taxon>Neoteleostei</taxon>
        <taxon>Acanthomorphata</taxon>
        <taxon>Eupercaria</taxon>
        <taxon>Tetraodontiformes</taxon>
        <taxon>Tetradontoidea</taxon>
        <taxon>Tetraodontidae</taxon>
        <taxon>Tetraodon</taxon>
    </lineage>
</organism>
<dbReference type="AlphaFoldDB" id="Q4THQ5"/>
<proteinExistence type="predicted"/>
<feature type="non-terminal residue" evidence="1">
    <location>
        <position position="1"/>
    </location>
</feature>
<accession>Q4THQ5</accession>
<protein>
    <submittedName>
        <fullName evidence="1">(spotted green pufferfish) hypothetical protein</fullName>
    </submittedName>
</protein>
<reference evidence="1" key="2">
    <citation type="submission" date="2004-02" db="EMBL/GenBank/DDBJ databases">
        <authorList>
            <consortium name="Genoscope"/>
            <consortium name="Whitehead Institute Centre for Genome Research"/>
        </authorList>
    </citation>
    <scope>NUCLEOTIDE SEQUENCE</scope>
</reference>
<gene>
    <name evidence="1" type="ORF">GSTENG00000434001</name>
</gene>
<dbReference type="EMBL" id="CAAE01002756">
    <property type="protein sequence ID" value="CAF87577.1"/>
    <property type="molecule type" value="Genomic_DNA"/>
</dbReference>
<reference evidence="1" key="1">
    <citation type="journal article" date="2004" name="Nature">
        <title>Genome duplication in the teleost fish Tetraodon nigroviridis reveals the early vertebrate proto-karyotype.</title>
        <authorList>
            <person name="Jaillon O."/>
            <person name="Aury J.-M."/>
            <person name="Brunet F."/>
            <person name="Petit J.-L."/>
            <person name="Stange-Thomann N."/>
            <person name="Mauceli E."/>
            <person name="Bouneau L."/>
            <person name="Fischer C."/>
            <person name="Ozouf-Costaz C."/>
            <person name="Bernot A."/>
            <person name="Nicaud S."/>
            <person name="Jaffe D."/>
            <person name="Fisher S."/>
            <person name="Lutfalla G."/>
            <person name="Dossat C."/>
            <person name="Segurens B."/>
            <person name="Dasilva C."/>
            <person name="Salanoubat M."/>
            <person name="Levy M."/>
            <person name="Boudet N."/>
            <person name="Castellano S."/>
            <person name="Anthouard V."/>
            <person name="Jubin C."/>
            <person name="Castelli V."/>
            <person name="Katinka M."/>
            <person name="Vacherie B."/>
            <person name="Biemont C."/>
            <person name="Skalli Z."/>
            <person name="Cattolico L."/>
            <person name="Poulain J."/>
            <person name="De Berardinis V."/>
            <person name="Cruaud C."/>
            <person name="Duprat S."/>
            <person name="Brottier P."/>
            <person name="Coutanceau J.-P."/>
            <person name="Gouzy J."/>
            <person name="Parra G."/>
            <person name="Lardier G."/>
            <person name="Chapple C."/>
            <person name="McKernan K.J."/>
            <person name="McEwan P."/>
            <person name="Bosak S."/>
            <person name="Kellis M."/>
            <person name="Volff J.-N."/>
            <person name="Guigo R."/>
            <person name="Zody M.C."/>
            <person name="Mesirov J."/>
            <person name="Lindblad-Toh K."/>
            <person name="Birren B."/>
            <person name="Nusbaum C."/>
            <person name="Kahn D."/>
            <person name="Robinson-Rechavi M."/>
            <person name="Laudet V."/>
            <person name="Schachter V."/>
            <person name="Quetier F."/>
            <person name="Saurin W."/>
            <person name="Scarpelli C."/>
            <person name="Wincker P."/>
            <person name="Lander E.S."/>
            <person name="Weissenbach J."/>
            <person name="Roest Crollius H."/>
        </authorList>
    </citation>
    <scope>NUCLEOTIDE SEQUENCE [LARGE SCALE GENOMIC DNA]</scope>
</reference>
<evidence type="ECO:0000313" key="1">
    <source>
        <dbReference type="EMBL" id="CAF87577.1"/>
    </source>
</evidence>
<sequence length="219" mass="23661">WRLGEQQRGWRVLPRHAHLSAVPARLRELPGRHPLLGAGGLASQGQRAGAAGGLHGAHLRQHAGGLQTPPEPRVHHVLQAEHVQVHSAALGPDARLLHRLRHRHAENVQVRQLLTVEYVQNQPTRHVVTNVLLLSWPLQGAEGVPLAHGPAGALHVQPPPAEDPGSDADDGQLVLVRLDRGRSAEPRQEHPGLRHGHHVGRTGLYPVLRGPLGLHDGCG</sequence>
<dbReference type="KEGG" id="tng:GSTEN00000434G001"/>